<sequence length="315" mass="34728">MIRLAQAVFKGGGVKGIALVGGLAVAEELGWRWRAVAGTSAGALVAALVAAGYRAQELREIVRDLDLRSFGDAAGLKVASLLLHEGMFKGEKLLAEVDRLLSDRLGRPRVTFRDLPVACQIVATDLTHRRMLVFPRDLARPPYSMEDPYDFPVADAVRASTAIPFFFQPYRLELPNGVRATLVDGGLLSNFPVHLFQPIGGPACVPTFGFDLRGGDDLPQPTDTPLELVQAMVNTILSARDLSARENQDYVRIIPIETAPYRTTQFDIDADGKEELYRRGRAAAEAFFADPETQRWLDQFAVRRALRARRLPLSV</sequence>
<feature type="active site" description="Proton acceptor" evidence="2">
    <location>
        <position position="184"/>
    </location>
</feature>
<keyword evidence="2" id="KW-0378">Hydrolase</keyword>
<dbReference type="InterPro" id="IPR002641">
    <property type="entry name" value="PNPLA_dom"/>
</dbReference>
<dbReference type="PROSITE" id="PS51635">
    <property type="entry name" value="PNPLA"/>
    <property type="match status" value="1"/>
</dbReference>
<keyword evidence="1 2" id="KW-0443">Lipid metabolism</keyword>
<name>A0A953IAK7_SYMTR</name>
<dbReference type="Pfam" id="PF01734">
    <property type="entry name" value="Patatin"/>
    <property type="match status" value="1"/>
</dbReference>
<dbReference type="PANTHER" id="PTHR46394">
    <property type="entry name" value="ANNEXIN"/>
    <property type="match status" value="1"/>
</dbReference>
<dbReference type="SUPFAM" id="SSF52151">
    <property type="entry name" value="FabD/lysophospholipase-like"/>
    <property type="match status" value="1"/>
</dbReference>
<feature type="short sequence motif" description="DGA/G" evidence="2">
    <location>
        <begin position="184"/>
        <end position="186"/>
    </location>
</feature>
<evidence type="ECO:0000313" key="5">
    <source>
        <dbReference type="Proteomes" id="UP000732377"/>
    </source>
</evidence>
<evidence type="ECO:0000313" key="4">
    <source>
        <dbReference type="EMBL" id="MBY6276686.1"/>
    </source>
</evidence>
<evidence type="ECO:0000256" key="1">
    <source>
        <dbReference type="ARBA" id="ARBA00023098"/>
    </source>
</evidence>
<dbReference type="EMBL" id="PIUK01000100">
    <property type="protein sequence ID" value="MBY6276686.1"/>
    <property type="molecule type" value="Genomic_DNA"/>
</dbReference>
<comment type="caution">
    <text evidence="4">The sequence shown here is derived from an EMBL/GenBank/DDBJ whole genome shotgun (WGS) entry which is preliminary data.</text>
</comment>
<reference evidence="4" key="1">
    <citation type="submission" date="2017-11" db="EMBL/GenBank/DDBJ databases">
        <title>Three new genomes from thermophilic consortium.</title>
        <authorList>
            <person name="Quaggio R."/>
            <person name="Amgarten D."/>
            <person name="Setubal J.C."/>
        </authorList>
    </citation>
    <scope>NUCLEOTIDE SEQUENCE</scope>
    <source>
        <strain evidence="4">ZCTH01-B2</strain>
    </source>
</reference>
<feature type="active site" description="Nucleophile" evidence="2">
    <location>
        <position position="40"/>
    </location>
</feature>
<protein>
    <recommendedName>
        <fullName evidence="3">PNPLA domain-containing protein</fullName>
    </recommendedName>
</protein>
<dbReference type="GO" id="GO:0016787">
    <property type="term" value="F:hydrolase activity"/>
    <property type="evidence" value="ECO:0007669"/>
    <property type="project" value="UniProtKB-UniRule"/>
</dbReference>
<dbReference type="PANTHER" id="PTHR46394:SF1">
    <property type="entry name" value="PNPLA DOMAIN-CONTAINING PROTEIN"/>
    <property type="match status" value="1"/>
</dbReference>
<organism evidence="4 5">
    <name type="scientific">Symbiobacterium thermophilum</name>
    <dbReference type="NCBI Taxonomy" id="2734"/>
    <lineage>
        <taxon>Bacteria</taxon>
        <taxon>Bacillati</taxon>
        <taxon>Bacillota</taxon>
        <taxon>Clostridia</taxon>
        <taxon>Eubacteriales</taxon>
        <taxon>Symbiobacteriaceae</taxon>
        <taxon>Symbiobacterium</taxon>
    </lineage>
</organism>
<gene>
    <name evidence="4" type="ORF">CWE10_10820</name>
</gene>
<proteinExistence type="predicted"/>
<dbReference type="InterPro" id="IPR052580">
    <property type="entry name" value="Lipid_Hydrolase"/>
</dbReference>
<feature type="domain" description="PNPLA" evidence="3">
    <location>
        <begin position="7"/>
        <end position="197"/>
    </location>
</feature>
<feature type="short sequence motif" description="GXGXXG" evidence="2">
    <location>
        <begin position="11"/>
        <end position="16"/>
    </location>
</feature>
<dbReference type="GO" id="GO:0016042">
    <property type="term" value="P:lipid catabolic process"/>
    <property type="evidence" value="ECO:0007669"/>
    <property type="project" value="UniProtKB-UniRule"/>
</dbReference>
<accession>A0A953IAK7</accession>
<dbReference type="AlphaFoldDB" id="A0A953IAK7"/>
<feature type="short sequence motif" description="GXSXG" evidence="2">
    <location>
        <begin position="38"/>
        <end position="42"/>
    </location>
</feature>
<dbReference type="Proteomes" id="UP000732377">
    <property type="component" value="Unassembled WGS sequence"/>
</dbReference>
<dbReference type="InterPro" id="IPR016035">
    <property type="entry name" value="Acyl_Trfase/lysoPLipase"/>
</dbReference>
<evidence type="ECO:0000259" key="3">
    <source>
        <dbReference type="PROSITE" id="PS51635"/>
    </source>
</evidence>
<keyword evidence="2" id="KW-0442">Lipid degradation</keyword>
<dbReference type="Gene3D" id="3.40.1090.10">
    <property type="entry name" value="Cytosolic phospholipase A2 catalytic domain"/>
    <property type="match status" value="2"/>
</dbReference>
<evidence type="ECO:0000256" key="2">
    <source>
        <dbReference type="PROSITE-ProRule" id="PRU01161"/>
    </source>
</evidence>
<dbReference type="RefSeq" id="WP_273379754.1">
    <property type="nucleotide sequence ID" value="NZ_PIUK01000100.1"/>
</dbReference>